<dbReference type="InterPro" id="IPR010693">
    <property type="entry name" value="Divergent_4Fe-4S_mono-cluster"/>
</dbReference>
<keyword evidence="3" id="KW-1185">Reference proteome</keyword>
<dbReference type="InterPro" id="IPR015946">
    <property type="entry name" value="KH_dom-like_a/b"/>
</dbReference>
<dbReference type="OrthoDB" id="9791538at2"/>
<dbReference type="Proteomes" id="UP000190888">
    <property type="component" value="Unassembled WGS sequence"/>
</dbReference>
<dbReference type="SUPFAM" id="SSF82784">
    <property type="entry name" value="OsmC-like"/>
    <property type="match status" value="1"/>
</dbReference>
<organism evidence="2 3">
    <name type="scientific">Sediminibacterium ginsengisoli</name>
    <dbReference type="NCBI Taxonomy" id="413434"/>
    <lineage>
        <taxon>Bacteria</taxon>
        <taxon>Pseudomonadati</taxon>
        <taxon>Bacteroidota</taxon>
        <taxon>Chitinophagia</taxon>
        <taxon>Chitinophagales</taxon>
        <taxon>Chitinophagaceae</taxon>
        <taxon>Sediminibacterium</taxon>
    </lineage>
</organism>
<sequence>MKYKLEKPLHGEIGTAKYQCTISWRNGQFISDEPVSAGGKDEGPDPFTLLLSSLASCTLITLRMYIDRKGMDIPQISVNANLYQEIKEEKLVTTIDRDIVFHSEISDEVKNKLVEIAKLCPVSKILEGDTHIRTFVFKDDVNAKTINYKNDEITVDWKPEFCQHSTRCWKDLLQVFDPRVKKWINVDGASAERIKEQVERCPSGALSFRYNEDKPEVPV</sequence>
<dbReference type="Pfam" id="PF06902">
    <property type="entry name" value="Fer4_19"/>
    <property type="match status" value="1"/>
</dbReference>
<evidence type="ECO:0000313" key="3">
    <source>
        <dbReference type="Proteomes" id="UP000190888"/>
    </source>
</evidence>
<dbReference type="RefSeq" id="WP_078830978.1">
    <property type="nucleotide sequence ID" value="NZ_FUWH01000003.1"/>
</dbReference>
<dbReference type="STRING" id="413434.SAMN04488132_103193"/>
<evidence type="ECO:0000313" key="2">
    <source>
        <dbReference type="EMBL" id="SJZ62441.1"/>
    </source>
</evidence>
<dbReference type="InterPro" id="IPR003718">
    <property type="entry name" value="OsmC/Ohr_fam"/>
</dbReference>
<dbReference type="PANTHER" id="PTHR39624:SF2">
    <property type="entry name" value="OSMC-LIKE PROTEIN"/>
    <property type="match status" value="1"/>
</dbReference>
<feature type="domain" description="Divergent 4Fe-4S mono-cluster" evidence="1">
    <location>
        <begin position="148"/>
        <end position="208"/>
    </location>
</feature>
<evidence type="ECO:0000259" key="1">
    <source>
        <dbReference type="Pfam" id="PF06902"/>
    </source>
</evidence>
<proteinExistence type="predicted"/>
<dbReference type="Pfam" id="PF02566">
    <property type="entry name" value="OsmC"/>
    <property type="match status" value="1"/>
</dbReference>
<dbReference type="AlphaFoldDB" id="A0A1T4M6B2"/>
<name>A0A1T4M6B2_9BACT</name>
<reference evidence="2 3" key="1">
    <citation type="submission" date="2017-02" db="EMBL/GenBank/DDBJ databases">
        <authorList>
            <person name="Peterson S.W."/>
        </authorList>
    </citation>
    <scope>NUCLEOTIDE SEQUENCE [LARGE SCALE GENOMIC DNA]</scope>
    <source>
        <strain evidence="2 3">DSM 22335</strain>
    </source>
</reference>
<dbReference type="InterPro" id="IPR036102">
    <property type="entry name" value="OsmC/Ohrsf"/>
</dbReference>
<dbReference type="Gene3D" id="3.30.300.20">
    <property type="match status" value="1"/>
</dbReference>
<dbReference type="EMBL" id="FUWH01000003">
    <property type="protein sequence ID" value="SJZ62441.1"/>
    <property type="molecule type" value="Genomic_DNA"/>
</dbReference>
<protein>
    <submittedName>
        <fullName evidence="2">Putative redox protein</fullName>
    </submittedName>
</protein>
<accession>A0A1T4M6B2</accession>
<dbReference type="PANTHER" id="PTHR39624">
    <property type="entry name" value="PROTEIN INVOLVED IN RIMO-MEDIATED BETA-METHYLTHIOLATION OF RIBOSOMAL PROTEIN S12 YCAO"/>
    <property type="match status" value="1"/>
</dbReference>
<gene>
    <name evidence="2" type="ORF">SAMN04488132_103193</name>
</gene>